<keyword evidence="4" id="KW-1185">Reference proteome</keyword>
<dbReference type="PANTHER" id="PTHR34582">
    <property type="entry name" value="UPF0702 TRANSMEMBRANE PROTEIN YCAP"/>
    <property type="match status" value="1"/>
</dbReference>
<accession>A0ABD4TDA2</accession>
<reference evidence="3 4" key="1">
    <citation type="submission" date="2018-05" db="EMBL/GenBank/DDBJ databases">
        <title>Isolation and characterization of genus Methanoculleus species and their viruses from deep sea marine sediment offshore southwestern Taiwan.</title>
        <authorList>
            <person name="Wei W.-H."/>
            <person name="Chen W.-C."/>
            <person name="Lai M.-C."/>
            <person name="Chen S.-C."/>
        </authorList>
    </citation>
    <scope>NUCLEOTIDE SEQUENCE [LARGE SCALE GENOMIC DNA]</scope>
    <source>
        <strain evidence="3 4">CWC-02</strain>
    </source>
</reference>
<feature type="compositionally biased region" description="Polar residues" evidence="1">
    <location>
        <begin position="135"/>
        <end position="150"/>
    </location>
</feature>
<keyword evidence="2" id="KW-0812">Transmembrane</keyword>
<evidence type="ECO:0008006" key="5">
    <source>
        <dbReference type="Google" id="ProtNLM"/>
    </source>
</evidence>
<organism evidence="3 4">
    <name type="scientific">Methanoculleus oceani</name>
    <dbReference type="NCBI Taxonomy" id="2184756"/>
    <lineage>
        <taxon>Archaea</taxon>
        <taxon>Methanobacteriati</taxon>
        <taxon>Methanobacteriota</taxon>
        <taxon>Stenosarchaea group</taxon>
        <taxon>Methanomicrobia</taxon>
        <taxon>Methanomicrobiales</taxon>
        <taxon>Methanomicrobiaceae</taxon>
        <taxon>Methanoculleus</taxon>
    </lineage>
</organism>
<evidence type="ECO:0000256" key="2">
    <source>
        <dbReference type="SAM" id="Phobius"/>
    </source>
</evidence>
<comment type="caution">
    <text evidence="3">The sequence shown here is derived from an EMBL/GenBank/DDBJ whole genome shotgun (WGS) entry which is preliminary data.</text>
</comment>
<name>A0ABD4TDA2_9EURY</name>
<feature type="transmembrane region" description="Helical" evidence="2">
    <location>
        <begin position="65"/>
        <end position="85"/>
    </location>
</feature>
<evidence type="ECO:0000313" key="3">
    <source>
        <dbReference type="EMBL" id="MCM2466691.1"/>
    </source>
</evidence>
<feature type="region of interest" description="Disordered" evidence="1">
    <location>
        <begin position="135"/>
        <end position="201"/>
    </location>
</feature>
<feature type="compositionally biased region" description="Basic residues" evidence="1">
    <location>
        <begin position="183"/>
        <end position="192"/>
    </location>
</feature>
<feature type="compositionally biased region" description="Polar residues" evidence="1">
    <location>
        <begin position="158"/>
        <end position="169"/>
    </location>
</feature>
<sequence>MSELFVLQTPLPELILRAAVIYFFLLLVMRVIGRHEFGQLTPFYLILLLIISESISEALTAGDESLLAGLVSASTLLFLSVLVSVGQYKSRRIRSIVSPGALKVIENGRVIERSLKRELMTREDLVERLALFECSSSGSNEPSHSVQEVSMESRRCGSPTSRATATYRRSPTARAISTGPRLPPRRRRRRNDRRYPAVSNKRHENVGSVRFELTIDGSLRTCISAPTGHHLSIRRPIVHHVQRPLEPVAIPD</sequence>
<gene>
    <name evidence="3" type="ORF">DIC75_10320</name>
</gene>
<keyword evidence="2" id="KW-1133">Transmembrane helix</keyword>
<evidence type="ECO:0000313" key="4">
    <source>
        <dbReference type="Proteomes" id="UP001523230"/>
    </source>
</evidence>
<dbReference type="PANTHER" id="PTHR34582:SF6">
    <property type="entry name" value="UPF0702 TRANSMEMBRANE PROTEIN YCAP"/>
    <property type="match status" value="1"/>
</dbReference>
<dbReference type="Proteomes" id="UP001523230">
    <property type="component" value="Unassembled WGS sequence"/>
</dbReference>
<feature type="transmembrane region" description="Helical" evidence="2">
    <location>
        <begin position="40"/>
        <end position="59"/>
    </location>
</feature>
<proteinExistence type="predicted"/>
<dbReference type="EMBL" id="QFDM01000003">
    <property type="protein sequence ID" value="MCM2466691.1"/>
    <property type="molecule type" value="Genomic_DNA"/>
</dbReference>
<dbReference type="AlphaFoldDB" id="A0ABD4TDA2"/>
<keyword evidence="2" id="KW-0472">Membrane</keyword>
<feature type="transmembrane region" description="Helical" evidence="2">
    <location>
        <begin position="14"/>
        <end position="33"/>
    </location>
</feature>
<protein>
    <recommendedName>
        <fullName evidence="5">DUF421 domain-containing protein</fullName>
    </recommendedName>
</protein>
<evidence type="ECO:0000256" key="1">
    <source>
        <dbReference type="SAM" id="MobiDB-lite"/>
    </source>
</evidence>